<dbReference type="InterPro" id="IPR043128">
    <property type="entry name" value="Rev_trsase/Diguanyl_cyclase"/>
</dbReference>
<evidence type="ECO:0000259" key="4">
    <source>
        <dbReference type="PROSITE" id="PS50887"/>
    </source>
</evidence>
<dbReference type="NCBIfam" id="TIGR00254">
    <property type="entry name" value="GGDEF"/>
    <property type="match status" value="1"/>
</dbReference>
<evidence type="ECO:0000313" key="6">
    <source>
        <dbReference type="Proteomes" id="UP000589984"/>
    </source>
</evidence>
<reference evidence="5 6" key="1">
    <citation type="submission" date="2020-06" db="EMBL/GenBank/DDBJ databases">
        <title>Halomonas sp. QX-1 draft genome sequence.</title>
        <authorList>
            <person name="Qiu X."/>
        </authorList>
    </citation>
    <scope>NUCLEOTIDE SEQUENCE [LARGE SCALE GENOMIC DNA]</scope>
    <source>
        <strain evidence="5 6">QX-1</strain>
    </source>
</reference>
<protein>
    <recommendedName>
        <fullName evidence="2">diguanylate cyclase</fullName>
        <ecNumber evidence="2">2.7.7.65</ecNumber>
    </recommendedName>
</protein>
<evidence type="ECO:0000256" key="1">
    <source>
        <dbReference type="ARBA" id="ARBA00001946"/>
    </source>
</evidence>
<dbReference type="PANTHER" id="PTHR45138:SF9">
    <property type="entry name" value="DIGUANYLATE CYCLASE DGCM-RELATED"/>
    <property type="match status" value="1"/>
</dbReference>
<dbReference type="RefSeq" id="WP_176303705.1">
    <property type="nucleotide sequence ID" value="NZ_JABWCV010000011.1"/>
</dbReference>
<dbReference type="SUPFAM" id="SSF55073">
    <property type="entry name" value="Nucleotide cyclase"/>
    <property type="match status" value="1"/>
</dbReference>
<evidence type="ECO:0000313" key="5">
    <source>
        <dbReference type="EMBL" id="NVF14816.1"/>
    </source>
</evidence>
<keyword evidence="6" id="KW-1185">Reference proteome</keyword>
<evidence type="ECO:0000256" key="3">
    <source>
        <dbReference type="ARBA" id="ARBA00034247"/>
    </source>
</evidence>
<dbReference type="EC" id="2.7.7.65" evidence="2"/>
<dbReference type="InterPro" id="IPR029787">
    <property type="entry name" value="Nucleotide_cyclase"/>
</dbReference>
<dbReference type="FunFam" id="3.30.70.270:FF:000001">
    <property type="entry name" value="Diguanylate cyclase domain protein"/>
    <property type="match status" value="1"/>
</dbReference>
<proteinExistence type="predicted"/>
<dbReference type="GO" id="GO:0052621">
    <property type="term" value="F:diguanylate cyclase activity"/>
    <property type="evidence" value="ECO:0007669"/>
    <property type="project" value="UniProtKB-EC"/>
</dbReference>
<evidence type="ECO:0000256" key="2">
    <source>
        <dbReference type="ARBA" id="ARBA00012528"/>
    </source>
</evidence>
<dbReference type="Proteomes" id="UP000589984">
    <property type="component" value="Unassembled WGS sequence"/>
</dbReference>
<dbReference type="EMBL" id="JABWCV010000011">
    <property type="protein sequence ID" value="NVF14816.1"/>
    <property type="molecule type" value="Genomic_DNA"/>
</dbReference>
<dbReference type="PROSITE" id="PS50887">
    <property type="entry name" value="GGDEF"/>
    <property type="match status" value="1"/>
</dbReference>
<organism evidence="5 6">
    <name type="scientific">Vreelandella maris</name>
    <dbReference type="NCBI Taxonomy" id="2729617"/>
    <lineage>
        <taxon>Bacteria</taxon>
        <taxon>Pseudomonadati</taxon>
        <taxon>Pseudomonadota</taxon>
        <taxon>Gammaproteobacteria</taxon>
        <taxon>Oceanospirillales</taxon>
        <taxon>Halomonadaceae</taxon>
        <taxon>Vreelandella</taxon>
    </lineage>
</organism>
<dbReference type="Gene3D" id="3.30.70.270">
    <property type="match status" value="1"/>
</dbReference>
<accession>A0A7Y6RDF7</accession>
<dbReference type="InterPro" id="IPR000160">
    <property type="entry name" value="GGDEF_dom"/>
</dbReference>
<sequence length="300" mass="33854">MPVNDIDAPQRISADHLIPHIPGVIFQLHRARNGHMRFPYIEGGGVALKHIDRDLLAQNAGELVEQLTGNDHPKIMSAIERSARWMLPLTTRFLLPFPKEKPHWIAVSARPKTVVDGVQWNGIMMDINDQVSEEQRLRKLCDTDPLTELPNRRKLMVHLTNIASLSTRHGTPLSIMMIDIDHFKRLNDRWGHLHGDDVLKQLATQAQSLLRCEDMIARLGGEEFMVVLPLTSLQHCHTLADRIRHAISVYDFGMGAGQVTLSIGIAEFRCGEPLTSLIERADQALYNAKDIGRDCVCLLR</sequence>
<dbReference type="InterPro" id="IPR050469">
    <property type="entry name" value="Diguanylate_Cyclase"/>
</dbReference>
<dbReference type="AlphaFoldDB" id="A0A7Y6RDF7"/>
<dbReference type="PANTHER" id="PTHR45138">
    <property type="entry name" value="REGULATORY COMPONENTS OF SENSORY TRANSDUCTION SYSTEM"/>
    <property type="match status" value="1"/>
</dbReference>
<dbReference type="CDD" id="cd01949">
    <property type="entry name" value="GGDEF"/>
    <property type="match status" value="1"/>
</dbReference>
<name>A0A7Y6RDF7_9GAMM</name>
<feature type="domain" description="GGDEF" evidence="4">
    <location>
        <begin position="171"/>
        <end position="300"/>
    </location>
</feature>
<gene>
    <name evidence="5" type="ORF">HUO07_11625</name>
</gene>
<comment type="cofactor">
    <cofactor evidence="1">
        <name>Mg(2+)</name>
        <dbReference type="ChEBI" id="CHEBI:18420"/>
    </cofactor>
</comment>
<comment type="caution">
    <text evidence="5">The sequence shown here is derived from an EMBL/GenBank/DDBJ whole genome shotgun (WGS) entry which is preliminary data.</text>
</comment>
<dbReference type="SMART" id="SM00267">
    <property type="entry name" value="GGDEF"/>
    <property type="match status" value="1"/>
</dbReference>
<dbReference type="Pfam" id="PF00990">
    <property type="entry name" value="GGDEF"/>
    <property type="match status" value="1"/>
</dbReference>
<comment type="catalytic activity">
    <reaction evidence="3">
        <text>2 GTP = 3',3'-c-di-GMP + 2 diphosphate</text>
        <dbReference type="Rhea" id="RHEA:24898"/>
        <dbReference type="ChEBI" id="CHEBI:33019"/>
        <dbReference type="ChEBI" id="CHEBI:37565"/>
        <dbReference type="ChEBI" id="CHEBI:58805"/>
        <dbReference type="EC" id="2.7.7.65"/>
    </reaction>
</comment>